<evidence type="ECO:0000256" key="1">
    <source>
        <dbReference type="SAM" id="MobiDB-lite"/>
    </source>
</evidence>
<name>A0AA39RGB8_ACESA</name>
<comment type="caution">
    <text evidence="2">The sequence shown here is derived from an EMBL/GenBank/DDBJ whole genome shotgun (WGS) entry which is preliminary data.</text>
</comment>
<organism evidence="2 3">
    <name type="scientific">Acer saccharum</name>
    <name type="common">Sugar maple</name>
    <dbReference type="NCBI Taxonomy" id="4024"/>
    <lineage>
        <taxon>Eukaryota</taxon>
        <taxon>Viridiplantae</taxon>
        <taxon>Streptophyta</taxon>
        <taxon>Embryophyta</taxon>
        <taxon>Tracheophyta</taxon>
        <taxon>Spermatophyta</taxon>
        <taxon>Magnoliopsida</taxon>
        <taxon>eudicotyledons</taxon>
        <taxon>Gunneridae</taxon>
        <taxon>Pentapetalae</taxon>
        <taxon>rosids</taxon>
        <taxon>malvids</taxon>
        <taxon>Sapindales</taxon>
        <taxon>Sapindaceae</taxon>
        <taxon>Hippocastanoideae</taxon>
        <taxon>Acereae</taxon>
        <taxon>Acer</taxon>
    </lineage>
</organism>
<gene>
    <name evidence="2" type="ORF">LWI29_002930</name>
</gene>
<evidence type="ECO:0000313" key="3">
    <source>
        <dbReference type="Proteomes" id="UP001168877"/>
    </source>
</evidence>
<sequence>MNNAARSYRETQYDRHMEKLYKLHKGAYDYAINAGPHKWSRVHCPQRRERNLDFTSLCADYYKRETLIDAYSVPIMPVGHPSSWVVPSDIATRVVLNPKTKRQSGHPMEGRHPSFSERTTTQSCRRCGQP</sequence>
<reference evidence="2" key="2">
    <citation type="submission" date="2023-06" db="EMBL/GenBank/DDBJ databases">
        <authorList>
            <person name="Swenson N.G."/>
            <person name="Wegrzyn J.L."/>
            <person name="Mcevoy S.L."/>
        </authorList>
    </citation>
    <scope>NUCLEOTIDE SEQUENCE</scope>
    <source>
        <strain evidence="2">NS2018</strain>
        <tissue evidence="2">Leaf</tissue>
    </source>
</reference>
<reference evidence="2" key="1">
    <citation type="journal article" date="2022" name="Plant J.">
        <title>Strategies of tolerance reflected in two North American maple genomes.</title>
        <authorList>
            <person name="McEvoy S.L."/>
            <person name="Sezen U.U."/>
            <person name="Trouern-Trend A."/>
            <person name="McMahon S.M."/>
            <person name="Schaberg P.G."/>
            <person name="Yang J."/>
            <person name="Wegrzyn J.L."/>
            <person name="Swenson N.G."/>
        </authorList>
    </citation>
    <scope>NUCLEOTIDE SEQUENCE</scope>
    <source>
        <strain evidence="2">NS2018</strain>
    </source>
</reference>
<protein>
    <submittedName>
        <fullName evidence="2">Uncharacterized protein</fullName>
    </submittedName>
</protein>
<feature type="region of interest" description="Disordered" evidence="1">
    <location>
        <begin position="98"/>
        <end position="130"/>
    </location>
</feature>
<accession>A0AA39RGB8</accession>
<evidence type="ECO:0000313" key="2">
    <source>
        <dbReference type="EMBL" id="KAK0573096.1"/>
    </source>
</evidence>
<dbReference type="Proteomes" id="UP001168877">
    <property type="component" value="Unassembled WGS sequence"/>
</dbReference>
<proteinExistence type="predicted"/>
<dbReference type="AlphaFoldDB" id="A0AA39RGB8"/>
<dbReference type="EMBL" id="JAUESC010000387">
    <property type="protein sequence ID" value="KAK0573096.1"/>
    <property type="molecule type" value="Genomic_DNA"/>
</dbReference>
<keyword evidence="3" id="KW-1185">Reference proteome</keyword>